<reference evidence="1" key="1">
    <citation type="journal article" date="2020" name="Nature">
        <title>Giant virus diversity and host interactions through global metagenomics.</title>
        <authorList>
            <person name="Schulz F."/>
            <person name="Roux S."/>
            <person name="Paez-Espino D."/>
            <person name="Jungbluth S."/>
            <person name="Walsh D.A."/>
            <person name="Denef V.J."/>
            <person name="McMahon K.D."/>
            <person name="Konstantinidis K.T."/>
            <person name="Eloe-Fadrosh E.A."/>
            <person name="Kyrpides N.C."/>
            <person name="Woyke T."/>
        </authorList>
    </citation>
    <scope>NUCLEOTIDE SEQUENCE</scope>
    <source>
        <strain evidence="1">GVMAG-S-3300013014-104</strain>
    </source>
</reference>
<protein>
    <recommendedName>
        <fullName evidence="2">Ribosomal RNA methyltransferase FtsJ domain-containing protein</fullName>
    </recommendedName>
</protein>
<proteinExistence type="predicted"/>
<dbReference type="EMBL" id="MN740951">
    <property type="protein sequence ID" value="QHU19475.1"/>
    <property type="molecule type" value="Genomic_DNA"/>
</dbReference>
<evidence type="ECO:0000313" key="1">
    <source>
        <dbReference type="EMBL" id="QHU19475.1"/>
    </source>
</evidence>
<sequence>MNYYIIPKNKFKINIEIQLKKEEIKPYLSHSLIFYLKDVYKQLFKIEQKDNDNEIGLEFINKIINPYEFIHSNVPGTQLSVSKVKPDCNIFFELLEILQLFNINEILALKKKISIAHLTPNYSSTNYLLNFLREDFDDNIFCEDFDYDKLLNIFILNKFNYNLDLIICEFKSNDYIFFKNYIKNLLLIFSIIIKYQSNNGTFIIKIDNIFYKPIVDILFILTSLYEKVYIVRPTICNITRGERYIICKNFNSTSLNETNLLNQLETKIIKLLLEKNLDEEYINIFSILNNDIPYYFLNKLEESNAVIGQQQLESFDQIINIFKNKNREEKIENLKRNHIQKCIQWCEKNQIPHNKFIDQINIFLNYKTKDIDDEIKNDE</sequence>
<dbReference type="Gene3D" id="3.40.50.12760">
    <property type="match status" value="1"/>
</dbReference>
<evidence type="ECO:0008006" key="2">
    <source>
        <dbReference type="Google" id="ProtNLM"/>
    </source>
</evidence>
<name>A0A6C0KN98_9ZZZZ</name>
<organism evidence="1">
    <name type="scientific">viral metagenome</name>
    <dbReference type="NCBI Taxonomy" id="1070528"/>
    <lineage>
        <taxon>unclassified sequences</taxon>
        <taxon>metagenomes</taxon>
        <taxon>organismal metagenomes</taxon>
    </lineage>
</organism>
<dbReference type="AlphaFoldDB" id="A0A6C0KN98"/>
<accession>A0A6C0KN98</accession>